<dbReference type="GO" id="GO:0003994">
    <property type="term" value="F:aconitate hydratase activity"/>
    <property type="evidence" value="ECO:0007669"/>
    <property type="project" value="UniProtKB-EC"/>
</dbReference>
<comment type="caution">
    <text evidence="24">The sequence shown here is derived from an EMBL/GenBank/DDBJ whole genome shotgun (WGS) entry which is preliminary data.</text>
</comment>
<dbReference type="GO" id="GO:0051539">
    <property type="term" value="F:4 iron, 4 sulfur cluster binding"/>
    <property type="evidence" value="ECO:0007669"/>
    <property type="project" value="InterPro"/>
</dbReference>
<dbReference type="PROSITE" id="PS01244">
    <property type="entry name" value="ACONITASE_2"/>
    <property type="match status" value="1"/>
</dbReference>
<evidence type="ECO:0000256" key="13">
    <source>
        <dbReference type="ARBA" id="ARBA00023004"/>
    </source>
</evidence>
<evidence type="ECO:0000256" key="18">
    <source>
        <dbReference type="ARBA" id="ARBA00029338"/>
    </source>
</evidence>
<dbReference type="InterPro" id="IPR004418">
    <property type="entry name" value="Homoaconitase_mito"/>
</dbReference>
<evidence type="ECO:0000256" key="17">
    <source>
        <dbReference type="ARBA" id="ARBA00023501"/>
    </source>
</evidence>
<evidence type="ECO:0000259" key="23">
    <source>
        <dbReference type="Pfam" id="PF00694"/>
    </source>
</evidence>
<evidence type="ECO:0000256" key="20">
    <source>
        <dbReference type="ARBA" id="ARBA00031977"/>
    </source>
</evidence>
<evidence type="ECO:0000313" key="24">
    <source>
        <dbReference type="EMBL" id="HGT46715.1"/>
    </source>
</evidence>
<accession>A0A832DIN7</accession>
<dbReference type="NCBIfam" id="NF001614">
    <property type="entry name" value="PRK00402.1"/>
    <property type="match status" value="1"/>
</dbReference>
<comment type="function">
    <text evidence="2">Catalyzes the reversible hydration of cis-homoaconitate to (2R,3S)-homoisocitrate, a step in the alpha-aminoadipate pathway for lysine biosynthesis.</text>
</comment>
<dbReference type="InterPro" id="IPR000573">
    <property type="entry name" value="AconitaseA/IPMdHydase_ssu_swvl"/>
</dbReference>
<dbReference type="GO" id="GO:0004409">
    <property type="term" value="F:homoaconitate hydratase activity"/>
    <property type="evidence" value="ECO:0007669"/>
    <property type="project" value="UniProtKB-EC"/>
</dbReference>
<evidence type="ECO:0000256" key="3">
    <source>
        <dbReference type="ARBA" id="ARBA00004717"/>
    </source>
</evidence>
<comment type="similarity">
    <text evidence="5">Belongs to the aconitase/IPM isomerase family.</text>
</comment>
<dbReference type="PRINTS" id="PR00415">
    <property type="entry name" value="ACONITASE"/>
</dbReference>
<dbReference type="SUPFAM" id="SSF53732">
    <property type="entry name" value="Aconitase iron-sulfur domain"/>
    <property type="match status" value="1"/>
</dbReference>
<dbReference type="InterPro" id="IPR018136">
    <property type="entry name" value="Aconitase_4Fe-4S_BS"/>
</dbReference>
<dbReference type="InterPro" id="IPR001030">
    <property type="entry name" value="Acoase/IPM_deHydtase_lsu_aba"/>
</dbReference>
<comment type="catalytic activity">
    <reaction evidence="17">
        <text>citrate = D-threo-isocitrate</text>
        <dbReference type="Rhea" id="RHEA:10336"/>
        <dbReference type="ChEBI" id="CHEBI:15562"/>
        <dbReference type="ChEBI" id="CHEBI:16947"/>
        <dbReference type="EC" id="4.2.1.3"/>
    </reaction>
</comment>
<evidence type="ECO:0000259" key="22">
    <source>
        <dbReference type="Pfam" id="PF00330"/>
    </source>
</evidence>
<keyword evidence="13" id="KW-0408">Iron</keyword>
<keyword evidence="11" id="KW-0479">Metal-binding</keyword>
<dbReference type="GO" id="GO:0019878">
    <property type="term" value="P:lysine biosynthetic process via aminoadipic acid"/>
    <property type="evidence" value="ECO:0007669"/>
    <property type="project" value="UniProtKB-UniPathway"/>
</dbReference>
<dbReference type="EC" id="4.2.1.36" evidence="6"/>
<evidence type="ECO:0000256" key="9">
    <source>
        <dbReference type="ARBA" id="ARBA00021560"/>
    </source>
</evidence>
<evidence type="ECO:0000256" key="14">
    <source>
        <dbReference type="ARBA" id="ARBA00023014"/>
    </source>
</evidence>
<keyword evidence="10" id="KW-0028">Amino-acid biosynthesis</keyword>
<dbReference type="AlphaFoldDB" id="A0A832DIN7"/>
<dbReference type="InterPro" id="IPR050067">
    <property type="entry name" value="IPM_dehydratase_rel_enz"/>
</dbReference>
<gene>
    <name evidence="24" type="primary">lysF</name>
    <name evidence="24" type="ORF">ENS56_01610</name>
</gene>
<dbReference type="GO" id="GO:0006099">
    <property type="term" value="P:tricarboxylic acid cycle"/>
    <property type="evidence" value="ECO:0007669"/>
    <property type="project" value="UniProtKB-UniPathway"/>
</dbReference>
<sequence length="663" mass="72057">MAQTLIEKIAQKFAFGLDANHEVHAGDYLSIKPAYVMTHDNTGAVIPKFKSIGATKLANPRQVVVTLDHNVQDKSEKNLEKYKKIEEFAKSMGADFYPAGRGIGHQIMCEEGYAWPLTMAVASDSHSNMYGGLGCLGTPIVRTDAAAIWATGRTWWQVPPIAKVILTGKLRPGVTGKDLIIALCGYFNHDEVLNHAIEFVGEGVKSLSVDERLAIANMTTEWGALAGVFPVDDITINWLRNRADYIAKRRLEGVASDVDLPDGKAGGNGIHPRVNHKRIDELEKNILFSDDDAYYSKELTIDLSTIEPFVSGPNTVKTFAPVSELKNKEVKINKAYLVSCVNSRLDDIKEAAEVVKGKKVAEGVKFYIAAASSEVQKEAEQKGYWQTLIEAGAIPLPPGCGPCIGLGTGLLEDGEVGISATNRNFKGRMGSPNAFAYLASPAVVASSAIAGKIYYDWSNGGSKISGSIKVNPKVSDKKISVKIIDGFNPVVEGELIFCHQDNLNTDGIYPGKYTYNDDMTPQQQAEVVMENYDPEFSKIAKAGDILVGGFNFGTGSSREQAATALKYKGIQLVIAGSFNETYKRNALNNGFLLVECPELVNELKSKFGTDKLTVKTGMIAKIDFRNSTIFVGEKSYSIDPVGEAAQELIVTGGLEEWVKKNLE</sequence>
<feature type="domain" description="Aconitase A/isopropylmalate dehydratase small subunit swivel" evidence="23">
    <location>
        <begin position="474"/>
        <end position="597"/>
    </location>
</feature>
<feature type="domain" description="Aconitase/3-isopropylmalate dehydratase large subunit alpha/beta/alpha" evidence="22">
    <location>
        <begin position="21"/>
        <end position="244"/>
    </location>
</feature>
<evidence type="ECO:0000256" key="12">
    <source>
        <dbReference type="ARBA" id="ARBA00022946"/>
    </source>
</evidence>
<comment type="catalytic activity">
    <reaction evidence="18">
        <text>(2R,3S)-homoisocitrate = cis-homoaconitate + H2O</text>
        <dbReference type="Rhea" id="RHEA:15485"/>
        <dbReference type="ChEBI" id="CHEBI:15377"/>
        <dbReference type="ChEBI" id="CHEBI:15404"/>
        <dbReference type="ChEBI" id="CHEBI:58174"/>
        <dbReference type="EC" id="4.2.1.36"/>
    </reaction>
</comment>
<keyword evidence="12" id="KW-0809">Transit peptide</keyword>
<dbReference type="Gene3D" id="3.30.499.10">
    <property type="entry name" value="Aconitase, domain 3"/>
    <property type="match status" value="2"/>
</dbReference>
<dbReference type="UniPathway" id="UPA00223">
    <property type="reaction ID" value="UER00718"/>
</dbReference>
<dbReference type="InterPro" id="IPR015928">
    <property type="entry name" value="Aconitase/3IPM_dehydase_swvl"/>
</dbReference>
<comment type="pathway">
    <text evidence="3">Carbohydrate metabolism; tricarboxylic acid cycle; isocitrate from oxaloacetate: step 2/2.</text>
</comment>
<evidence type="ECO:0000256" key="5">
    <source>
        <dbReference type="ARBA" id="ARBA00007185"/>
    </source>
</evidence>
<organism evidence="24">
    <name type="scientific">Ignavibacterium album</name>
    <dbReference type="NCBI Taxonomy" id="591197"/>
    <lineage>
        <taxon>Bacteria</taxon>
        <taxon>Pseudomonadati</taxon>
        <taxon>Ignavibacteriota</taxon>
        <taxon>Ignavibacteria</taxon>
        <taxon>Ignavibacteriales</taxon>
        <taxon>Ignavibacteriaceae</taxon>
        <taxon>Ignavibacterium</taxon>
    </lineage>
</organism>
<dbReference type="InterPro" id="IPR036008">
    <property type="entry name" value="Aconitase_4Fe-4S_dom"/>
</dbReference>
<dbReference type="PANTHER" id="PTHR43822:SF2">
    <property type="entry name" value="HOMOACONITASE, MITOCHONDRIAL"/>
    <property type="match status" value="1"/>
</dbReference>
<dbReference type="Gene3D" id="3.20.19.10">
    <property type="entry name" value="Aconitase, domain 4"/>
    <property type="match status" value="1"/>
</dbReference>
<protein>
    <recommendedName>
        <fullName evidence="8">Aconitate hydratase A</fullName>
        <ecNumber evidence="7">4.2.1.3</ecNumber>
        <ecNumber evidence="6">4.2.1.36</ecNumber>
    </recommendedName>
    <alternativeName>
        <fullName evidence="9">Homoaconitase, mitochondrial</fullName>
    </alternativeName>
    <alternativeName>
        <fullName evidence="21">Homoaconitate hydratase</fullName>
    </alternativeName>
    <alternativeName>
        <fullName evidence="20">Iron-responsive protein-like</fullName>
    </alternativeName>
    <alternativeName>
        <fullName evidence="19">RNA-binding protein</fullName>
    </alternativeName>
</protein>
<dbReference type="Pfam" id="PF00694">
    <property type="entry name" value="Aconitase_C"/>
    <property type="match status" value="1"/>
</dbReference>
<name>A0A832DIN7_9BACT</name>
<dbReference type="InterPro" id="IPR015931">
    <property type="entry name" value="Acnase/IPM_dHydase_lsu_aba_1/3"/>
</dbReference>
<comment type="pathway">
    <text evidence="4">Amino-acid biosynthesis; L-lysine biosynthesis via AAA pathway; L-alpha-aminoadipate from 2-oxoglutarate: step 3/5.</text>
</comment>
<evidence type="ECO:0000256" key="8">
    <source>
        <dbReference type="ARBA" id="ARBA00019378"/>
    </source>
</evidence>
<evidence type="ECO:0000256" key="19">
    <source>
        <dbReference type="ARBA" id="ARBA00031081"/>
    </source>
</evidence>
<reference evidence="24" key="1">
    <citation type="journal article" date="2020" name="mSystems">
        <title>Genome- and Community-Level Interaction Insights into Carbon Utilization and Element Cycling Functions of Hydrothermarchaeota in Hydrothermal Sediment.</title>
        <authorList>
            <person name="Zhou Z."/>
            <person name="Liu Y."/>
            <person name="Xu W."/>
            <person name="Pan J."/>
            <person name="Luo Z.H."/>
            <person name="Li M."/>
        </authorList>
    </citation>
    <scope>NUCLEOTIDE SEQUENCE [LARGE SCALE GENOMIC DNA]</scope>
    <source>
        <strain evidence="24">SpSt-500</strain>
    </source>
</reference>
<evidence type="ECO:0000256" key="2">
    <source>
        <dbReference type="ARBA" id="ARBA00003422"/>
    </source>
</evidence>
<keyword evidence="16 24" id="KW-0456">Lyase</keyword>
<dbReference type="Pfam" id="PF00330">
    <property type="entry name" value="Aconitase"/>
    <property type="match status" value="2"/>
</dbReference>
<keyword evidence="14" id="KW-0411">Iron-sulfur</keyword>
<evidence type="ECO:0000256" key="10">
    <source>
        <dbReference type="ARBA" id="ARBA00022605"/>
    </source>
</evidence>
<evidence type="ECO:0000256" key="6">
    <source>
        <dbReference type="ARBA" id="ARBA00012022"/>
    </source>
</evidence>
<dbReference type="NCBIfam" id="TIGR00139">
    <property type="entry name" value="h_aconitase"/>
    <property type="match status" value="1"/>
</dbReference>
<keyword evidence="15" id="KW-0457">Lysine biosynthesis</keyword>
<evidence type="ECO:0000256" key="1">
    <source>
        <dbReference type="ARBA" id="ARBA00001966"/>
    </source>
</evidence>
<evidence type="ECO:0000256" key="4">
    <source>
        <dbReference type="ARBA" id="ARBA00005106"/>
    </source>
</evidence>
<dbReference type="UniPathway" id="UPA00033">
    <property type="reaction ID" value="UER01027"/>
</dbReference>
<comment type="cofactor">
    <cofactor evidence="1">
        <name>[4Fe-4S] cluster</name>
        <dbReference type="ChEBI" id="CHEBI:49883"/>
    </cofactor>
</comment>
<dbReference type="EC" id="4.2.1.3" evidence="7"/>
<feature type="domain" description="Aconitase/3-isopropylmalate dehydratase large subunit alpha/beta/alpha" evidence="22">
    <location>
        <begin position="280"/>
        <end position="451"/>
    </location>
</feature>
<evidence type="ECO:0000256" key="11">
    <source>
        <dbReference type="ARBA" id="ARBA00022723"/>
    </source>
</evidence>
<dbReference type="EMBL" id="DSVI01000004">
    <property type="protein sequence ID" value="HGT46715.1"/>
    <property type="molecule type" value="Genomic_DNA"/>
</dbReference>
<dbReference type="SUPFAM" id="SSF52016">
    <property type="entry name" value="LeuD/IlvD-like"/>
    <property type="match status" value="1"/>
</dbReference>
<dbReference type="GO" id="GO:0046872">
    <property type="term" value="F:metal ion binding"/>
    <property type="evidence" value="ECO:0007669"/>
    <property type="project" value="UniProtKB-KW"/>
</dbReference>
<proteinExistence type="inferred from homology"/>
<evidence type="ECO:0000256" key="7">
    <source>
        <dbReference type="ARBA" id="ARBA00012926"/>
    </source>
</evidence>
<evidence type="ECO:0000256" key="21">
    <source>
        <dbReference type="ARBA" id="ARBA00032706"/>
    </source>
</evidence>
<evidence type="ECO:0000256" key="16">
    <source>
        <dbReference type="ARBA" id="ARBA00023239"/>
    </source>
</evidence>
<dbReference type="PANTHER" id="PTHR43822">
    <property type="entry name" value="HOMOACONITASE, MITOCHONDRIAL-RELATED"/>
    <property type="match status" value="1"/>
</dbReference>
<evidence type="ECO:0000256" key="15">
    <source>
        <dbReference type="ARBA" id="ARBA00023154"/>
    </source>
</evidence>